<dbReference type="EMBL" id="DF820464">
    <property type="protein sequence ID" value="GAK55851.1"/>
    <property type="molecule type" value="Genomic_DNA"/>
</dbReference>
<dbReference type="HOGENOM" id="CLU_151247_4_1_0"/>
<reference evidence="3" key="1">
    <citation type="journal article" date="2015" name="PeerJ">
        <title>First genomic representation of candidate bacterial phylum KSB3 points to enhanced environmental sensing as a trigger of wastewater bulking.</title>
        <authorList>
            <person name="Sekiguchi Y."/>
            <person name="Ohashi A."/>
            <person name="Parks D.H."/>
            <person name="Yamauchi T."/>
            <person name="Tyson G.W."/>
            <person name="Hugenholtz P."/>
        </authorList>
    </citation>
    <scope>NUCLEOTIDE SEQUENCE [LARGE SCALE GENOMIC DNA]</scope>
</reference>
<name>A0A081BU46_VECG1</name>
<feature type="domain" description="HEPN" evidence="2">
    <location>
        <begin position="2"/>
        <end position="98"/>
    </location>
</feature>
<proteinExistence type="inferred from homology"/>
<keyword evidence="4" id="KW-1185">Reference proteome</keyword>
<dbReference type="Proteomes" id="UP000030661">
    <property type="component" value="Unassembled WGS sequence"/>
</dbReference>
<dbReference type="InterPro" id="IPR007842">
    <property type="entry name" value="HEPN_dom"/>
</dbReference>
<dbReference type="InterPro" id="IPR052226">
    <property type="entry name" value="UPF0332_toxin"/>
</dbReference>
<accession>A0A081BU46</accession>
<dbReference type="Gene3D" id="1.20.120.330">
    <property type="entry name" value="Nucleotidyltransferases domain 2"/>
    <property type="match status" value="1"/>
</dbReference>
<sequence length="116" mass="13829">MIENEKFRAAVNRIYYGIFYALLALGLKYQFETSKHGQLLGWFNKTFIKDDLLPRKYGKIAREAFEVRQKGDYDTYIEFSKDDVIQKYEQMKDFVGTIEQFIFSGNIVPKYPWETL</sequence>
<dbReference type="PANTHER" id="PTHR36565:SF1">
    <property type="entry name" value="UPF0332 PROTEIN TM_1000"/>
    <property type="match status" value="1"/>
</dbReference>
<organism evidence="3">
    <name type="scientific">Vecturithrix granuli</name>
    <dbReference type="NCBI Taxonomy" id="1499967"/>
    <lineage>
        <taxon>Bacteria</taxon>
        <taxon>Candidatus Moduliflexota</taxon>
        <taxon>Candidatus Vecturitrichia</taxon>
        <taxon>Candidatus Vecturitrichales</taxon>
        <taxon>Candidatus Vecturitrichaceae</taxon>
        <taxon>Candidatus Vecturithrix</taxon>
    </lineage>
</organism>
<evidence type="ECO:0000259" key="2">
    <source>
        <dbReference type="Pfam" id="PF05168"/>
    </source>
</evidence>
<gene>
    <name evidence="3" type="ORF">U27_02812</name>
</gene>
<dbReference type="Pfam" id="PF05168">
    <property type="entry name" value="HEPN"/>
    <property type="match status" value="1"/>
</dbReference>
<evidence type="ECO:0000256" key="1">
    <source>
        <dbReference type="ARBA" id="ARBA00038248"/>
    </source>
</evidence>
<comment type="similarity">
    <text evidence="1">Belongs to the UPF0332 family.</text>
</comment>
<dbReference type="PANTHER" id="PTHR36565">
    <property type="entry name" value="UPF0332 PROTEIN TM_1000"/>
    <property type="match status" value="1"/>
</dbReference>
<dbReference type="AlphaFoldDB" id="A0A081BU46"/>
<evidence type="ECO:0000313" key="3">
    <source>
        <dbReference type="EMBL" id="GAK55851.1"/>
    </source>
</evidence>
<dbReference type="STRING" id="1499967.U27_02812"/>
<evidence type="ECO:0000313" key="4">
    <source>
        <dbReference type="Proteomes" id="UP000030661"/>
    </source>
</evidence>
<dbReference type="eggNOG" id="COG1895">
    <property type="taxonomic scope" value="Bacteria"/>
</dbReference>
<protein>
    <recommendedName>
        <fullName evidence="2">HEPN domain-containing protein</fullName>
    </recommendedName>
</protein>